<evidence type="ECO:0000313" key="2">
    <source>
        <dbReference type="EMBL" id="CAB4121022.1"/>
    </source>
</evidence>
<proteinExistence type="predicted"/>
<dbReference type="EMBL" id="LR796142">
    <property type="protein sequence ID" value="CAB4121022.1"/>
    <property type="molecule type" value="Genomic_DNA"/>
</dbReference>
<feature type="domain" description="Peptidase M15A C-terminal" evidence="1">
    <location>
        <begin position="7"/>
        <end position="118"/>
    </location>
</feature>
<dbReference type="InterPro" id="IPR013230">
    <property type="entry name" value="Peptidase_M15A_C"/>
</dbReference>
<dbReference type="Pfam" id="PF08291">
    <property type="entry name" value="Peptidase_M15_3"/>
    <property type="match status" value="1"/>
</dbReference>
<protein>
    <submittedName>
        <fullName evidence="2">Peptidase M15A, C-terminal</fullName>
    </submittedName>
</protein>
<accession>A0A6J5KIP0</accession>
<dbReference type="InterPro" id="IPR009045">
    <property type="entry name" value="Zn_M74/Hedgehog-like"/>
</dbReference>
<evidence type="ECO:0000259" key="1">
    <source>
        <dbReference type="Pfam" id="PF08291"/>
    </source>
</evidence>
<gene>
    <name evidence="2" type="ORF">UFOVP10_2</name>
</gene>
<reference evidence="2" key="1">
    <citation type="submission" date="2020-04" db="EMBL/GenBank/DDBJ databases">
        <authorList>
            <person name="Chiriac C."/>
            <person name="Salcher M."/>
            <person name="Ghai R."/>
            <person name="Kavagutti S V."/>
        </authorList>
    </citation>
    <scope>NUCLEOTIDE SEQUENCE</scope>
</reference>
<sequence>MTQLTANFSLEELTHTDHREFDNTPTPGEKANLVRLAGLLERVKTAVGGAPVMVNSAFRSKKVNDAVGSKDTSQHRVGCAADIRVAGLTPDAVVKACIAAKLPFDQLIREFDRWTHISIPNDPAGKPRSQVLIIDKAGTRPYA</sequence>
<dbReference type="Gene3D" id="3.30.1380.10">
    <property type="match status" value="1"/>
</dbReference>
<dbReference type="SUPFAM" id="SSF55166">
    <property type="entry name" value="Hedgehog/DD-peptidase"/>
    <property type="match status" value="1"/>
</dbReference>
<organism evidence="2">
    <name type="scientific">uncultured Caudovirales phage</name>
    <dbReference type="NCBI Taxonomy" id="2100421"/>
    <lineage>
        <taxon>Viruses</taxon>
        <taxon>Duplodnaviria</taxon>
        <taxon>Heunggongvirae</taxon>
        <taxon>Uroviricota</taxon>
        <taxon>Caudoviricetes</taxon>
        <taxon>Peduoviridae</taxon>
        <taxon>Maltschvirus</taxon>
        <taxon>Maltschvirus maltsch</taxon>
    </lineage>
</organism>
<name>A0A6J5KIP0_9CAUD</name>